<feature type="compositionally biased region" description="Low complexity" evidence="1">
    <location>
        <begin position="125"/>
        <end position="137"/>
    </location>
</feature>
<evidence type="ECO:0000313" key="3">
    <source>
        <dbReference type="Proteomes" id="UP000314294"/>
    </source>
</evidence>
<dbReference type="Pfam" id="PF15244">
    <property type="entry name" value="HSD3"/>
    <property type="match status" value="1"/>
</dbReference>
<dbReference type="PANTHER" id="PTHR14917:SF4">
    <property type="entry name" value="SPERMATOGENESIS-ASSOCIATED 7"/>
    <property type="match status" value="1"/>
</dbReference>
<dbReference type="AlphaFoldDB" id="A0A4Z2FBZ0"/>
<dbReference type="PANTHER" id="PTHR14917">
    <property type="entry name" value="SPERMATOGENESIS-ASSOCIATED PROTEIN 7"/>
    <property type="match status" value="1"/>
</dbReference>
<dbReference type="InterPro" id="IPR029357">
    <property type="entry name" value="SPATA7"/>
</dbReference>
<dbReference type="Proteomes" id="UP000314294">
    <property type="component" value="Unassembled WGS sequence"/>
</dbReference>
<feature type="compositionally biased region" description="Basic and acidic residues" evidence="1">
    <location>
        <begin position="515"/>
        <end position="527"/>
    </location>
</feature>
<dbReference type="GO" id="GO:0120206">
    <property type="term" value="C:photoreceptor distal connecting cilium"/>
    <property type="evidence" value="ECO:0007669"/>
    <property type="project" value="TreeGrafter"/>
</dbReference>
<dbReference type="GO" id="GO:0005930">
    <property type="term" value="C:axoneme"/>
    <property type="evidence" value="ECO:0007669"/>
    <property type="project" value="TreeGrafter"/>
</dbReference>
<feature type="region of interest" description="Disordered" evidence="1">
    <location>
        <begin position="34"/>
        <end position="79"/>
    </location>
</feature>
<evidence type="ECO:0000256" key="1">
    <source>
        <dbReference type="SAM" id="MobiDB-lite"/>
    </source>
</evidence>
<protein>
    <submittedName>
        <fullName evidence="2">Spermatogenesis-associated protein 7</fullName>
    </submittedName>
</protein>
<keyword evidence="3" id="KW-1185">Reference proteome</keyword>
<feature type="region of interest" description="Disordered" evidence="1">
    <location>
        <begin position="344"/>
        <end position="363"/>
    </location>
</feature>
<dbReference type="GO" id="GO:0045494">
    <property type="term" value="P:photoreceptor cell maintenance"/>
    <property type="evidence" value="ECO:0007669"/>
    <property type="project" value="TreeGrafter"/>
</dbReference>
<feature type="region of interest" description="Disordered" evidence="1">
    <location>
        <begin position="391"/>
        <end position="538"/>
    </location>
</feature>
<dbReference type="GO" id="GO:0000226">
    <property type="term" value="P:microtubule cytoskeleton organization"/>
    <property type="evidence" value="ECO:0007669"/>
    <property type="project" value="TreeGrafter"/>
</dbReference>
<gene>
    <name evidence="2" type="primary">Spata7</name>
    <name evidence="2" type="ORF">EYF80_051124</name>
</gene>
<feature type="compositionally biased region" description="Low complexity" evidence="1">
    <location>
        <begin position="47"/>
        <end position="63"/>
    </location>
</feature>
<feature type="region of interest" description="Disordered" evidence="1">
    <location>
        <begin position="103"/>
        <end position="138"/>
    </location>
</feature>
<dbReference type="GO" id="GO:0036064">
    <property type="term" value="C:ciliary basal body"/>
    <property type="evidence" value="ECO:0007669"/>
    <property type="project" value="TreeGrafter"/>
</dbReference>
<accession>A0A4Z2FBZ0</accession>
<feature type="compositionally biased region" description="Basic and acidic residues" evidence="1">
    <location>
        <begin position="468"/>
        <end position="483"/>
    </location>
</feature>
<feature type="compositionally biased region" description="Gly residues" evidence="1">
    <location>
        <begin position="428"/>
        <end position="439"/>
    </location>
</feature>
<name>A0A4Z2FBZ0_9TELE</name>
<reference evidence="2 3" key="1">
    <citation type="submission" date="2019-03" db="EMBL/GenBank/DDBJ databases">
        <title>First draft genome of Liparis tanakae, snailfish: a comprehensive survey of snailfish specific genes.</title>
        <authorList>
            <person name="Kim W."/>
            <person name="Song I."/>
            <person name="Jeong J.-H."/>
            <person name="Kim D."/>
            <person name="Kim S."/>
            <person name="Ryu S."/>
            <person name="Song J.Y."/>
            <person name="Lee S.K."/>
        </authorList>
    </citation>
    <scope>NUCLEOTIDE SEQUENCE [LARGE SCALE GENOMIC DNA]</scope>
    <source>
        <tissue evidence="2">Muscle</tissue>
    </source>
</reference>
<proteinExistence type="predicted"/>
<sequence length="538" mass="59109">MVSHYKRVYSATAAIDASVPRSLMHSVKYNDQRCRRAGRPQPALSLSQTDSRASCSSSQSRLSVEYADGPDHGARSSTVSSPRFISSFHAKEIVYPSFRVGSQNHSHHIRPASEIPPPSPEAAPRRQQAARSPGAAGEQRYYKTFQDPAQQTYSGDLLQRHAQHFTTDRAFTPKTLKSETSSYLSQYRYYRAPRRNAAPQSGAARATPQQTHRGRDVLPSGRKRSSMTRISQHLGNRVKHTRAEKGIFTTPPGRKLRMPSGFDNAVDAAVDRVKSRLHASCLVNREEELMYLEFISAVTEDILSRAYISDRLLDRLIKRHVDMNRHHLDVGKMRHLLEGLRKDFEEPTNRTTSRTEPGGKLNARHDSFQMHLGSGGEGVRTEQDSLRFPYASEITPGNTPDYADPLLASPPVCSPEPAALSPVNASEEGGGAAGRGAGAGSPRLGEHVSDEDPQAQIVPPETSTEVSNENHEDQTIAREEGFHQDGAAVGDDETREVEDLGRSVSASLHVSGSARRGEAEAASRPRPDTVAPVSDDEF</sequence>
<dbReference type="EMBL" id="SRLO01001347">
    <property type="protein sequence ID" value="TNN38709.1"/>
    <property type="molecule type" value="Genomic_DNA"/>
</dbReference>
<evidence type="ECO:0000313" key="2">
    <source>
        <dbReference type="EMBL" id="TNN38709.1"/>
    </source>
</evidence>
<dbReference type="OrthoDB" id="6263678at2759"/>
<organism evidence="2 3">
    <name type="scientific">Liparis tanakae</name>
    <name type="common">Tanaka's snailfish</name>
    <dbReference type="NCBI Taxonomy" id="230148"/>
    <lineage>
        <taxon>Eukaryota</taxon>
        <taxon>Metazoa</taxon>
        <taxon>Chordata</taxon>
        <taxon>Craniata</taxon>
        <taxon>Vertebrata</taxon>
        <taxon>Euteleostomi</taxon>
        <taxon>Actinopterygii</taxon>
        <taxon>Neopterygii</taxon>
        <taxon>Teleostei</taxon>
        <taxon>Neoteleostei</taxon>
        <taxon>Acanthomorphata</taxon>
        <taxon>Eupercaria</taxon>
        <taxon>Perciformes</taxon>
        <taxon>Cottioidei</taxon>
        <taxon>Cottales</taxon>
        <taxon>Liparidae</taxon>
        <taxon>Liparis</taxon>
    </lineage>
</organism>
<feature type="region of interest" description="Disordered" evidence="1">
    <location>
        <begin position="193"/>
        <end position="236"/>
    </location>
</feature>
<dbReference type="GO" id="GO:0120200">
    <property type="term" value="C:rod photoreceptor outer segment"/>
    <property type="evidence" value="ECO:0007669"/>
    <property type="project" value="TreeGrafter"/>
</dbReference>
<comment type="caution">
    <text evidence="2">The sequence shown here is derived from an EMBL/GenBank/DDBJ whole genome shotgun (WGS) entry which is preliminary data.</text>
</comment>